<gene>
    <name evidence="2" type="ORF">PL9214290247</name>
</gene>
<dbReference type="InterPro" id="IPR007712">
    <property type="entry name" value="RelE/ParE_toxin"/>
</dbReference>
<name>A0A1J1LGF5_9CYAN</name>
<dbReference type="OrthoDB" id="9805098at2"/>
<protein>
    <submittedName>
        <fullName evidence="2">Plasmid stabilization system protein</fullName>
    </submittedName>
</protein>
<sequence>MSYTVIIPKLVQKQLDNLPEDIRQRITAKILSLTIEPRPIGVKKLKGFDNEYRVRVGDYRVRYEVNDKILTVLVLHCKHRRNIYRE</sequence>
<dbReference type="InterPro" id="IPR035093">
    <property type="entry name" value="RelE/ParE_toxin_dom_sf"/>
</dbReference>
<dbReference type="SUPFAM" id="SSF143011">
    <property type="entry name" value="RelE-like"/>
    <property type="match status" value="1"/>
</dbReference>
<evidence type="ECO:0000313" key="3">
    <source>
        <dbReference type="Proteomes" id="UP000184315"/>
    </source>
</evidence>
<dbReference type="PANTHER" id="PTHR38813">
    <property type="match status" value="1"/>
</dbReference>
<dbReference type="Gene3D" id="3.30.2310.20">
    <property type="entry name" value="RelE-like"/>
    <property type="match status" value="1"/>
</dbReference>
<reference evidence="3" key="1">
    <citation type="submission" date="2015-10" db="EMBL/GenBank/DDBJ databases">
        <authorList>
            <person name="Regsiter A."/>
            <person name="william w."/>
        </authorList>
    </citation>
    <scope>NUCLEOTIDE SEQUENCE [LARGE SCALE GENOMIC DNA]</scope>
</reference>
<dbReference type="InterPro" id="IPR052747">
    <property type="entry name" value="TA_system_RelE_toxin"/>
</dbReference>
<dbReference type="PANTHER" id="PTHR38813:SF1">
    <property type="entry name" value="TOXIN RELE1-RELATED"/>
    <property type="match status" value="1"/>
</dbReference>
<evidence type="ECO:0000313" key="2">
    <source>
        <dbReference type="EMBL" id="CUR30657.1"/>
    </source>
</evidence>
<dbReference type="AlphaFoldDB" id="A0A1J1LGF5"/>
<proteinExistence type="predicted"/>
<dbReference type="RefSeq" id="WP_072717650.1">
    <property type="nucleotide sequence ID" value="NZ_LN889782.1"/>
</dbReference>
<evidence type="ECO:0000256" key="1">
    <source>
        <dbReference type="ARBA" id="ARBA00022649"/>
    </source>
</evidence>
<keyword evidence="3" id="KW-1185">Reference proteome</keyword>
<organism evidence="2 3">
    <name type="scientific">Planktothrix tepida PCC 9214</name>
    <dbReference type="NCBI Taxonomy" id="671072"/>
    <lineage>
        <taxon>Bacteria</taxon>
        <taxon>Bacillati</taxon>
        <taxon>Cyanobacteriota</taxon>
        <taxon>Cyanophyceae</taxon>
        <taxon>Oscillatoriophycideae</taxon>
        <taxon>Oscillatoriales</taxon>
        <taxon>Microcoleaceae</taxon>
        <taxon>Planktothrix</taxon>
    </lineage>
</organism>
<dbReference type="Proteomes" id="UP000184315">
    <property type="component" value="Unassembled WGS sequence"/>
</dbReference>
<dbReference type="STRING" id="671072.PL9214290247"/>
<dbReference type="EMBL" id="CZDF01000132">
    <property type="protein sequence ID" value="CUR30657.1"/>
    <property type="molecule type" value="Genomic_DNA"/>
</dbReference>
<accession>A0A1J1LGF5</accession>
<keyword evidence="1" id="KW-1277">Toxin-antitoxin system</keyword>
<dbReference type="Pfam" id="PF05016">
    <property type="entry name" value="ParE_toxin"/>
    <property type="match status" value="1"/>
</dbReference>